<dbReference type="GO" id="GO:0044539">
    <property type="term" value="P:long-chain fatty acid import into cell"/>
    <property type="evidence" value="ECO:0007669"/>
    <property type="project" value="TreeGrafter"/>
</dbReference>
<keyword evidence="3" id="KW-0547">Nucleotide-binding</keyword>
<evidence type="ECO:0000256" key="1">
    <source>
        <dbReference type="ARBA" id="ARBA00006432"/>
    </source>
</evidence>
<comment type="caution">
    <text evidence="6">The sequence shown here is derived from an EMBL/GenBank/DDBJ whole genome shotgun (WGS) entry which is preliminary data.</text>
</comment>
<evidence type="ECO:0000256" key="3">
    <source>
        <dbReference type="ARBA" id="ARBA00022741"/>
    </source>
</evidence>
<dbReference type="InterPro" id="IPR045851">
    <property type="entry name" value="AMP-bd_C_sf"/>
</dbReference>
<dbReference type="PANTHER" id="PTHR43107:SF15">
    <property type="entry name" value="FATTY ACID TRANSPORT PROTEIN 3, ISOFORM A"/>
    <property type="match status" value="1"/>
</dbReference>
<organism evidence="6 7">
    <name type="scientific">Abyssobacteria bacterium (strain SURF_5)</name>
    <dbReference type="NCBI Taxonomy" id="2093360"/>
    <lineage>
        <taxon>Bacteria</taxon>
        <taxon>Pseudomonadati</taxon>
        <taxon>Candidatus Hydrogenedentota</taxon>
        <taxon>Candidatus Abyssobacteria</taxon>
    </lineage>
</organism>
<gene>
    <name evidence="6" type="ORF">C4520_03170</name>
</gene>
<dbReference type="SUPFAM" id="SSF56801">
    <property type="entry name" value="Acetyl-CoA synthetase-like"/>
    <property type="match status" value="1"/>
</dbReference>
<evidence type="ECO:0000313" key="6">
    <source>
        <dbReference type="EMBL" id="RJP24908.1"/>
    </source>
</evidence>
<dbReference type="Pfam" id="PF00501">
    <property type="entry name" value="AMP-binding"/>
    <property type="match status" value="1"/>
</dbReference>
<evidence type="ECO:0000313" key="7">
    <source>
        <dbReference type="Proteomes" id="UP000265882"/>
    </source>
</evidence>
<protein>
    <submittedName>
        <fullName evidence="6">Long-chain-acyl-CoA synthetase</fullName>
    </submittedName>
</protein>
<dbReference type="PANTHER" id="PTHR43107">
    <property type="entry name" value="LONG-CHAIN FATTY ACID TRANSPORT PROTEIN"/>
    <property type="match status" value="1"/>
</dbReference>
<dbReference type="GO" id="GO:0005524">
    <property type="term" value="F:ATP binding"/>
    <property type="evidence" value="ECO:0007669"/>
    <property type="project" value="UniProtKB-KW"/>
</dbReference>
<dbReference type="Gene3D" id="3.30.300.30">
    <property type="match status" value="1"/>
</dbReference>
<dbReference type="EMBL" id="QZKU01000028">
    <property type="protein sequence ID" value="RJP24908.1"/>
    <property type="molecule type" value="Genomic_DNA"/>
</dbReference>
<dbReference type="GO" id="GO:0005324">
    <property type="term" value="F:long-chain fatty acid transmembrane transporter activity"/>
    <property type="evidence" value="ECO:0007669"/>
    <property type="project" value="TreeGrafter"/>
</dbReference>
<dbReference type="Proteomes" id="UP000265882">
    <property type="component" value="Unassembled WGS sequence"/>
</dbReference>
<keyword evidence="2" id="KW-0436">Ligase</keyword>
<dbReference type="GO" id="GO:0005886">
    <property type="term" value="C:plasma membrane"/>
    <property type="evidence" value="ECO:0007669"/>
    <property type="project" value="TreeGrafter"/>
</dbReference>
<evidence type="ECO:0000256" key="4">
    <source>
        <dbReference type="ARBA" id="ARBA00022840"/>
    </source>
</evidence>
<feature type="domain" description="AMP-dependent synthetase/ligase" evidence="5">
    <location>
        <begin position="36"/>
        <end position="231"/>
    </location>
</feature>
<accession>A0A3A4NWM5</accession>
<keyword evidence="4" id="KW-0067">ATP-binding</keyword>
<dbReference type="GO" id="GO:0004467">
    <property type="term" value="F:long-chain fatty acid-CoA ligase activity"/>
    <property type="evidence" value="ECO:0007669"/>
    <property type="project" value="TreeGrafter"/>
</dbReference>
<dbReference type="InterPro" id="IPR042099">
    <property type="entry name" value="ANL_N_sf"/>
</dbReference>
<dbReference type="InterPro" id="IPR000873">
    <property type="entry name" value="AMP-dep_synth/lig_dom"/>
</dbReference>
<evidence type="ECO:0000256" key="2">
    <source>
        <dbReference type="ARBA" id="ARBA00022598"/>
    </source>
</evidence>
<evidence type="ECO:0000259" key="5">
    <source>
        <dbReference type="Pfam" id="PF00501"/>
    </source>
</evidence>
<reference evidence="6 7" key="1">
    <citation type="journal article" date="2017" name="ISME J.">
        <title>Energy and carbon metabolisms in a deep terrestrial subsurface fluid microbial community.</title>
        <authorList>
            <person name="Momper L."/>
            <person name="Jungbluth S.P."/>
            <person name="Lee M.D."/>
            <person name="Amend J.P."/>
        </authorList>
    </citation>
    <scope>NUCLEOTIDE SEQUENCE [LARGE SCALE GENOMIC DNA]</scope>
    <source>
        <strain evidence="6">SURF_5</strain>
    </source>
</reference>
<sequence length="450" mass="50767">MEPETGCKSKVILCRRPEDEAAPHGFINLADAMKDSPAENPPTTASVKSADTLAYVFTSGTTGGMPKAAVITHRRVISGMYFNGKIVLNIQPHDTMYVPLPFFHTNALALSWPCVFVNGAALAIRSKFSASRFWDDVRKFNVTIFCYVGECCRYLFNQPPKADDRRHSLRTIIGNGLRPDIWKEFKRRFNISKVYEIYGAAESNLFFINMLNFDCTVGTCVMPFAIVKYDVDVDEPARDHNGFMQEVAKGESGLLLGKITEFSPFAGYTSKDATEAKIFRDVFERGDVWFNTGDMVRNIGFKHIQFVDRLGDTFRWKGENVSTTEVEKIADTFPHIAMSSCYGVAMPGGDGRAGMLALIPRTEVESFDFERLAVHFRKALPAYAVPLFLRFKTDFEYTPTHKIKKVDAKKEGFDPERISDPLYVLLPGSHAFQPLTKQIHEEIAQGRYKF</sequence>
<dbReference type="AlphaFoldDB" id="A0A3A4NWM5"/>
<name>A0A3A4NWM5_ABYX5</name>
<proteinExistence type="inferred from homology"/>
<dbReference type="Gene3D" id="3.40.50.12780">
    <property type="entry name" value="N-terminal domain of ligase-like"/>
    <property type="match status" value="1"/>
</dbReference>
<comment type="similarity">
    <text evidence="1">Belongs to the ATP-dependent AMP-binding enzyme family.</text>
</comment>